<dbReference type="RefSeq" id="WP_138015333.1">
    <property type="nucleotide sequence ID" value="NZ_SULI01000004.1"/>
</dbReference>
<feature type="domain" description="Peptidoglycan binding-like" evidence="2">
    <location>
        <begin position="143"/>
        <end position="176"/>
    </location>
</feature>
<dbReference type="Gene3D" id="1.10.101.10">
    <property type="entry name" value="PGBD-like superfamily/PGBD"/>
    <property type="match status" value="1"/>
</dbReference>
<keyword evidence="4" id="KW-1185">Reference proteome</keyword>
<dbReference type="InterPro" id="IPR002477">
    <property type="entry name" value="Peptidoglycan-bd-like"/>
</dbReference>
<name>A0A4U7N9Z3_9RHOB</name>
<evidence type="ECO:0000259" key="2">
    <source>
        <dbReference type="Pfam" id="PF01471"/>
    </source>
</evidence>
<evidence type="ECO:0000256" key="1">
    <source>
        <dbReference type="SAM" id="MobiDB-lite"/>
    </source>
</evidence>
<dbReference type="Proteomes" id="UP000306575">
    <property type="component" value="Unassembled WGS sequence"/>
</dbReference>
<dbReference type="Pfam" id="PF01471">
    <property type="entry name" value="PG_binding_1"/>
    <property type="match status" value="2"/>
</dbReference>
<organism evidence="3 4">
    <name type="scientific">Shimia litoralis</name>
    <dbReference type="NCBI Taxonomy" id="420403"/>
    <lineage>
        <taxon>Bacteria</taxon>
        <taxon>Pseudomonadati</taxon>
        <taxon>Pseudomonadota</taxon>
        <taxon>Alphaproteobacteria</taxon>
        <taxon>Rhodobacterales</taxon>
        <taxon>Roseobacteraceae</taxon>
    </lineage>
</organism>
<dbReference type="EMBL" id="SULI01000004">
    <property type="protein sequence ID" value="TKZ21504.1"/>
    <property type="molecule type" value="Genomic_DNA"/>
</dbReference>
<dbReference type="AlphaFoldDB" id="A0A4U7N9Z3"/>
<dbReference type="SUPFAM" id="SSF47090">
    <property type="entry name" value="PGBD-like"/>
    <property type="match status" value="2"/>
</dbReference>
<reference evidence="3 4" key="1">
    <citation type="submission" date="2019-04" db="EMBL/GenBank/DDBJ databases">
        <title>Genome sequence of Pelagicola litoralis CL-ES2.</title>
        <authorList>
            <person name="Cao J."/>
        </authorList>
    </citation>
    <scope>NUCLEOTIDE SEQUENCE [LARGE SCALE GENOMIC DNA]</scope>
    <source>
        <strain evidence="3 4">CL-ES2</strain>
    </source>
</reference>
<gene>
    <name evidence="3" type="ORF">FAP39_05195</name>
</gene>
<dbReference type="InterPro" id="IPR036365">
    <property type="entry name" value="PGBD-like_sf"/>
</dbReference>
<protein>
    <recommendedName>
        <fullName evidence="2">Peptidoglycan binding-like domain-containing protein</fullName>
    </recommendedName>
</protein>
<feature type="region of interest" description="Disordered" evidence="1">
    <location>
        <begin position="47"/>
        <end position="68"/>
    </location>
</feature>
<accession>A0A4U7N9Z3</accession>
<evidence type="ECO:0000313" key="4">
    <source>
        <dbReference type="Proteomes" id="UP000306575"/>
    </source>
</evidence>
<feature type="region of interest" description="Disordered" evidence="1">
    <location>
        <begin position="202"/>
        <end position="242"/>
    </location>
</feature>
<feature type="compositionally biased region" description="Low complexity" evidence="1">
    <location>
        <begin position="215"/>
        <end position="237"/>
    </location>
</feature>
<feature type="domain" description="Peptidoglycan binding-like" evidence="2">
    <location>
        <begin position="71"/>
        <end position="122"/>
    </location>
</feature>
<dbReference type="OrthoDB" id="7444491at2"/>
<comment type="caution">
    <text evidence="3">The sequence shown here is derived from an EMBL/GenBank/DDBJ whole genome shotgun (WGS) entry which is preliminary data.</text>
</comment>
<evidence type="ECO:0000313" key="3">
    <source>
        <dbReference type="EMBL" id="TKZ21504.1"/>
    </source>
</evidence>
<dbReference type="InterPro" id="IPR036366">
    <property type="entry name" value="PGBDSf"/>
</dbReference>
<sequence>MRFLTGSAVAFSLVLTPPFTGPARADRASAIIGGALGVIILNEANKSQKKQRKKMNPAQAGEPAMDRATKQQVQSALNILGFDAGIADGVFGKGTRASIRRYQSKYGYLSSGYLTTAQLEQLQQAYFEAEASGNPRLDRPLTRGDLRQLQKSLKDLGYYSGRIDGVAGRGTDRAISGYLVDRNMNPATTPTYEVLVMAGEESGVRPRQAGEPQQGTAASSGTVVSASNASSQSGASATHGSAFSTESYDLGRKDPAFDRELFLSRHLLKKRPDLIDSDGAAQHWIKKEFPQKRYGQGDALATSMTAAYYDGSSFERQDALAGLRRQIQSTEPAYPLPYKMEMGFQIAVDLGGFVPGKGVPVRSAKNRSLNGNALLKSERLHLDPLNRYLQFYFETNLDVDYIPLTQDQARALASRVQGEHFVRFQMNRYVTLTDIEALEEVYYGSNTMSVAGASLDAVTITLNDTRDGRLLDTVHTWNASDAKAPQDAGGLEAYAKWLGLPMHKEHLVRYAGLGQPSNDPLLKQNFGGWQRLGLMAKVAANPAILDDDDNLVNYAGWVLSEAQKREAAQGKPLFNATGRMNYGRQALNQFEFHAAVKNLRENYLEDILKRRPQYPLKAVEVTEYVLGEYDFGAEWFAISTQYPPGFKRMHGQLAINAKVRKYPTTLEVPLSEAEGFADMLKNVNPGAYLPPLYLAHFVTLDNPQANGQSTSLRANTSHLAMFADRALTQHLFDIEASDGWRIVPSDAAQVLRGKGNVWTSESALMYLASLQPEKLEDRAFLKTVLGNMQAHQNAGTASPFNGILPDHLLGRRIEITEHDWHQIQTALKTAVAALDFETLQLVYPFDAKPTSDGQLLLNLDTHLQRAASGAEGDSELEIVRNLVPDADGIYQIPSSKETPFFVALKNAEGLLSVGAPMPKSSDAGGQWPGTLELKITKKHRANWKSGRSLVVFEAEPTKVVLKDGPNQKIVDLQDRDAVAAAKPQAAKRKILGVELGMSLTKAEEVIAENLPEGLARKALGGVGEGLNAGVAYYDMNGRSVWSHIALFQQDNTPSSPVTAITRLMSWTEEDGVTYEDVLTALIDTYGAPDITNDGRLGRYTWFESPQKTADIKRQDRWGNQCNPNSLDSLKLPYASAGMLIGGSDTTARLEAREVTQSCGEVLTVTMEYSWMLMSLVDTDAIIAERTSQKNLEAEKAAEDAAKAKKAKKLKF</sequence>
<proteinExistence type="predicted"/>